<evidence type="ECO:0000313" key="1">
    <source>
        <dbReference type="EMBL" id="ARM65657.1"/>
    </source>
</evidence>
<protein>
    <submittedName>
        <fullName evidence="1">Uncharacterized protein</fullName>
    </submittedName>
</protein>
<accession>A0A1W6JHF2</accession>
<keyword evidence="2" id="KW-1185">Reference proteome</keyword>
<gene>
    <name evidence="1" type="ORF">LW31_055</name>
</gene>
<dbReference type="EMBL" id="KY554762">
    <property type="protein sequence ID" value="ARM65657.1"/>
    <property type="molecule type" value="Genomic_DNA"/>
</dbReference>
<sequence length="177" mass="20048">MVTLAEKRQELEESLLKEIKPIAVLNGQKYYSVEQHQQFLDLVDPETKVYHRQVDEDGKTVFNGVDRLVINPSMQFAVLVEEKEDEVLFVIDYMAVYAKKNGGGVFEMRQVPGFSAPKDSKGKALLKNAVKTYFDRETFLNEFSIDLYEVNPQKAIDTFAALTQLGESAVAKSVSFL</sequence>
<name>A0A1W6JHF2_9CAUD</name>
<proteinExistence type="predicted"/>
<organism evidence="1 2">
    <name type="scientific">Lactococcus phage LW31</name>
    <dbReference type="NCBI Taxonomy" id="1965478"/>
    <lineage>
        <taxon>Viruses</taxon>
        <taxon>Duplodnaviria</taxon>
        <taxon>Heunggongvirae</taxon>
        <taxon>Uroviricota</taxon>
        <taxon>Caudoviricetes</taxon>
        <taxon>Teubervirus</taxon>
        <taxon>Teubervirus LW31</taxon>
    </lineage>
</organism>
<evidence type="ECO:0000313" key="2">
    <source>
        <dbReference type="Proteomes" id="UP000224502"/>
    </source>
</evidence>
<dbReference type="Proteomes" id="UP000224502">
    <property type="component" value="Segment"/>
</dbReference>
<reference evidence="1 2" key="1">
    <citation type="journal article" date="2017" name="Viruses">
        <title>Phage Biodiversity in Artisanal Cheese Wheys Reflects the Complexity of the Fermentation Process.</title>
        <authorList>
            <person name="Mahony J."/>
            <person name="Moscarelli A."/>
            <person name="Kelleher P."/>
            <person name="Lugli G.A."/>
            <person name="Ventura M."/>
            <person name="Settanni L."/>
            <person name="van Sinderen D."/>
        </authorList>
    </citation>
    <scope>NUCLEOTIDE SEQUENCE [LARGE SCALE GENOMIC DNA]</scope>
</reference>